<evidence type="ECO:0000313" key="1">
    <source>
        <dbReference type="EMBL" id="JAH46610.1"/>
    </source>
</evidence>
<protein>
    <submittedName>
        <fullName evidence="1">Uncharacterized protein</fullName>
    </submittedName>
</protein>
<sequence length="56" mass="6414">MQLFLGHRFTPVICLCPRWLERSSKRAVIGGRKKETQGCDWPGSSPLRYISPSFYG</sequence>
<organism evidence="1">
    <name type="scientific">Anguilla anguilla</name>
    <name type="common">European freshwater eel</name>
    <name type="synonym">Muraena anguilla</name>
    <dbReference type="NCBI Taxonomy" id="7936"/>
    <lineage>
        <taxon>Eukaryota</taxon>
        <taxon>Metazoa</taxon>
        <taxon>Chordata</taxon>
        <taxon>Craniata</taxon>
        <taxon>Vertebrata</taxon>
        <taxon>Euteleostomi</taxon>
        <taxon>Actinopterygii</taxon>
        <taxon>Neopterygii</taxon>
        <taxon>Teleostei</taxon>
        <taxon>Anguilliformes</taxon>
        <taxon>Anguillidae</taxon>
        <taxon>Anguilla</taxon>
    </lineage>
</organism>
<name>A0A0E9T0Y8_ANGAN</name>
<dbReference type="AlphaFoldDB" id="A0A0E9T0Y8"/>
<reference evidence="1" key="2">
    <citation type="journal article" date="2015" name="Fish Shellfish Immunol.">
        <title>Early steps in the European eel (Anguilla anguilla)-Vibrio vulnificus interaction in the gills: Role of the RtxA13 toxin.</title>
        <authorList>
            <person name="Callol A."/>
            <person name="Pajuelo D."/>
            <person name="Ebbesson L."/>
            <person name="Teles M."/>
            <person name="MacKenzie S."/>
            <person name="Amaro C."/>
        </authorList>
    </citation>
    <scope>NUCLEOTIDE SEQUENCE</scope>
</reference>
<proteinExistence type="predicted"/>
<accession>A0A0E9T0Y8</accession>
<reference evidence="1" key="1">
    <citation type="submission" date="2014-11" db="EMBL/GenBank/DDBJ databases">
        <authorList>
            <person name="Amaro Gonzalez C."/>
        </authorList>
    </citation>
    <scope>NUCLEOTIDE SEQUENCE</scope>
</reference>
<dbReference type="EMBL" id="GBXM01061967">
    <property type="protein sequence ID" value="JAH46610.1"/>
    <property type="molecule type" value="Transcribed_RNA"/>
</dbReference>